<evidence type="ECO:0000256" key="1">
    <source>
        <dbReference type="SAM" id="SignalP"/>
    </source>
</evidence>
<dbReference type="AlphaFoldDB" id="A0A5C6QR11"/>
<dbReference type="OrthoDB" id="6227851at2"/>
<organism evidence="3 5">
    <name type="scientific">Colwellia hornerae</name>
    <dbReference type="NCBI Taxonomy" id="89402"/>
    <lineage>
        <taxon>Bacteria</taxon>
        <taxon>Pseudomonadati</taxon>
        <taxon>Pseudomonadota</taxon>
        <taxon>Gammaproteobacteria</taxon>
        <taxon>Alteromonadales</taxon>
        <taxon>Colwelliaceae</taxon>
        <taxon>Colwellia</taxon>
    </lineage>
</organism>
<keyword evidence="4" id="KW-1185">Reference proteome</keyword>
<evidence type="ECO:0000313" key="4">
    <source>
        <dbReference type="Proteomes" id="UP000321525"/>
    </source>
</evidence>
<protein>
    <recommendedName>
        <fullName evidence="6">Penicillin-binding protein activator LpoB</fullName>
    </recommendedName>
</protein>
<dbReference type="EMBL" id="VOLQ01000003">
    <property type="protein sequence ID" value="TWX71299.1"/>
    <property type="molecule type" value="Genomic_DNA"/>
</dbReference>
<dbReference type="Proteomes" id="UP000321525">
    <property type="component" value="Unassembled WGS sequence"/>
</dbReference>
<dbReference type="Proteomes" id="UP000321917">
    <property type="component" value="Unassembled WGS sequence"/>
</dbReference>
<evidence type="ECO:0008006" key="6">
    <source>
        <dbReference type="Google" id="ProtNLM"/>
    </source>
</evidence>
<keyword evidence="1" id="KW-0732">Signal</keyword>
<proteinExistence type="predicted"/>
<comment type="caution">
    <text evidence="3">The sequence shown here is derived from an EMBL/GenBank/DDBJ whole genome shotgun (WGS) entry which is preliminary data.</text>
</comment>
<feature type="signal peptide" evidence="1">
    <location>
        <begin position="1"/>
        <end position="26"/>
    </location>
</feature>
<feature type="chain" id="PRO_5022830013" description="Penicillin-binding protein activator LpoB" evidence="1">
    <location>
        <begin position="27"/>
        <end position="109"/>
    </location>
</feature>
<evidence type="ECO:0000313" key="5">
    <source>
        <dbReference type="Proteomes" id="UP000321917"/>
    </source>
</evidence>
<dbReference type="PROSITE" id="PS51257">
    <property type="entry name" value="PROKAR_LIPOPROTEIN"/>
    <property type="match status" value="1"/>
</dbReference>
<evidence type="ECO:0000313" key="3">
    <source>
        <dbReference type="EMBL" id="TWX71299.1"/>
    </source>
</evidence>
<dbReference type="RefSeq" id="WP_146798562.1">
    <property type="nucleotide sequence ID" value="NZ_VOLP01000006.1"/>
</dbReference>
<gene>
    <name evidence="2" type="ORF">ESZ26_04980</name>
    <name evidence="3" type="ORF">ESZ27_02560</name>
</gene>
<reference evidence="3 5" key="1">
    <citation type="submission" date="2019-07" db="EMBL/GenBank/DDBJ databases">
        <title>Genomes of sea-ice associated Colwellia species.</title>
        <authorList>
            <person name="Bowman J.P."/>
        </authorList>
    </citation>
    <scope>NUCLEOTIDE SEQUENCE [LARGE SCALE GENOMIC DNA]</scope>
    <source>
        <strain evidence="2 4">ACAM 607</strain>
        <strain evidence="3 5">IC036</strain>
    </source>
</reference>
<accession>A0A5C6QR11</accession>
<sequence>MKNILTLLIVLSALLLTACSSTPQVAIEKKPLLSDHHLMMSLLHRPVTEDQQMMLAFAQQRERYSNDIFINTVSIKGPKINDNNNQRTTHVYAALIARDVNAISIIAAE</sequence>
<evidence type="ECO:0000313" key="2">
    <source>
        <dbReference type="EMBL" id="TWX61967.1"/>
    </source>
</evidence>
<name>A0A5C6QR11_9GAMM</name>
<dbReference type="EMBL" id="VOLR01000005">
    <property type="protein sequence ID" value="TWX61967.1"/>
    <property type="molecule type" value="Genomic_DNA"/>
</dbReference>